<proteinExistence type="predicted"/>
<evidence type="ECO:0000256" key="1">
    <source>
        <dbReference type="SAM" id="MobiDB-lite"/>
    </source>
</evidence>
<feature type="region of interest" description="Disordered" evidence="1">
    <location>
        <begin position="180"/>
        <end position="200"/>
    </location>
</feature>
<sequence>MEKRVSAQALANYDLSKLQGSLEEAEEMESREMGRDPGGYSGPPLGIPSQDYSTLSTGGISSAVLYDGLNPVQIVVQQDDSEEEVLEDATMGSRGDESDDGGAFDTHQAHLQTGLDRDLPIREFYTLDRAGSEQSAVTINPEALRGYSTQEQLELIQDLLSSIGHHVGFSVRRSDRSFTIEPLQKAETSRESPESPPTEDIYEDYTARLKRGFRLKRKGGKGLLVITQESFNLGSIPQEKLMQDNPRSPNEILRRALALRGVDRYIDSIVDW</sequence>
<name>A0AAE9ZZ62_9RHAB</name>
<accession>A0AAE9ZZ62</accession>
<dbReference type="EMBL" id="OL774829">
    <property type="protein sequence ID" value="WAD86930.1"/>
    <property type="molecule type" value="Viral_cRNA"/>
</dbReference>
<organism evidence="2 3">
    <name type="scientific">Tupavirus sp</name>
    <dbReference type="NCBI Taxonomy" id="2809944"/>
    <lineage>
        <taxon>Viruses</taxon>
        <taxon>Riboviria</taxon>
        <taxon>Orthornavirae</taxon>
        <taxon>Negarnaviricota</taxon>
        <taxon>Haploviricotina</taxon>
        <taxon>Monjiviricetes</taxon>
        <taxon>Mononegavirales</taxon>
        <taxon>Rhabdoviridae</taxon>
        <taxon>Alpharhabdovirinae</taxon>
        <taxon>Tupavirus</taxon>
    </lineage>
</organism>
<keyword evidence="3" id="KW-1185">Reference proteome</keyword>
<protein>
    <submittedName>
        <fullName evidence="2">Phosphoprotein</fullName>
    </submittedName>
</protein>
<dbReference type="Proteomes" id="UP001268636">
    <property type="component" value="Segment"/>
</dbReference>
<reference evidence="2" key="1">
    <citation type="submission" date="2021-12" db="EMBL/GenBank/DDBJ databases">
        <authorList>
            <person name="Ashraf S."/>
            <person name="Love H."/>
            <person name="Burton C."/>
            <person name="Carmichael S."/>
            <person name="Filipe A.D."/>
            <person name="Roddy S."/>
            <person name="Smollett K."/>
            <person name="Summers S."/>
            <person name="Tong L."/>
            <person name="Richards K.S."/>
            <person name="Thomson E.C."/>
        </authorList>
    </citation>
    <scope>NUCLEOTIDE SEQUENCE</scope>
    <source>
        <strain evidence="2">SB8301</strain>
    </source>
</reference>
<evidence type="ECO:0000313" key="3">
    <source>
        <dbReference type="Proteomes" id="UP001268636"/>
    </source>
</evidence>
<feature type="region of interest" description="Disordered" evidence="1">
    <location>
        <begin position="15"/>
        <end position="53"/>
    </location>
</feature>
<evidence type="ECO:0000313" key="2">
    <source>
        <dbReference type="EMBL" id="WAD86930.1"/>
    </source>
</evidence>